<evidence type="ECO:0000256" key="4">
    <source>
        <dbReference type="ARBA" id="ARBA00023163"/>
    </source>
</evidence>
<dbReference type="EMBL" id="DXBC01000161">
    <property type="protein sequence ID" value="HIZ80134.1"/>
    <property type="molecule type" value="Genomic_DNA"/>
</dbReference>
<accession>A0A9D2GI49</accession>
<dbReference type="PROSITE" id="PS50931">
    <property type="entry name" value="HTH_LYSR"/>
    <property type="match status" value="1"/>
</dbReference>
<dbReference type="Pfam" id="PF03466">
    <property type="entry name" value="LysR_substrate"/>
    <property type="match status" value="1"/>
</dbReference>
<dbReference type="GO" id="GO:0000976">
    <property type="term" value="F:transcription cis-regulatory region binding"/>
    <property type="evidence" value="ECO:0007669"/>
    <property type="project" value="TreeGrafter"/>
</dbReference>
<dbReference type="GO" id="GO:0003700">
    <property type="term" value="F:DNA-binding transcription factor activity"/>
    <property type="evidence" value="ECO:0007669"/>
    <property type="project" value="InterPro"/>
</dbReference>
<feature type="domain" description="HTH lysR-type" evidence="5">
    <location>
        <begin position="1"/>
        <end position="58"/>
    </location>
</feature>
<organism evidence="6 7">
    <name type="scientific">Candidatus Lachnoclostridium stercorigallinarum</name>
    <dbReference type="NCBI Taxonomy" id="2838634"/>
    <lineage>
        <taxon>Bacteria</taxon>
        <taxon>Bacillati</taxon>
        <taxon>Bacillota</taxon>
        <taxon>Clostridia</taxon>
        <taxon>Lachnospirales</taxon>
        <taxon>Lachnospiraceae</taxon>
    </lineage>
</organism>
<gene>
    <name evidence="6" type="ORF">IAA17_10150</name>
</gene>
<protein>
    <submittedName>
        <fullName evidence="6">LysR family transcriptional regulator</fullName>
    </submittedName>
</protein>
<comment type="similarity">
    <text evidence="1">Belongs to the LysR transcriptional regulatory family.</text>
</comment>
<dbReference type="PANTHER" id="PTHR30126:SF39">
    <property type="entry name" value="HTH-TYPE TRANSCRIPTIONAL REGULATOR CYSL"/>
    <property type="match status" value="1"/>
</dbReference>
<dbReference type="CDD" id="cd08420">
    <property type="entry name" value="PBP2_CysL_like"/>
    <property type="match status" value="1"/>
</dbReference>
<keyword evidence="4" id="KW-0804">Transcription</keyword>
<dbReference type="PANTHER" id="PTHR30126">
    <property type="entry name" value="HTH-TYPE TRANSCRIPTIONAL REGULATOR"/>
    <property type="match status" value="1"/>
</dbReference>
<dbReference type="SUPFAM" id="SSF53850">
    <property type="entry name" value="Periplasmic binding protein-like II"/>
    <property type="match status" value="1"/>
</dbReference>
<dbReference type="InterPro" id="IPR000847">
    <property type="entry name" value="LysR_HTH_N"/>
</dbReference>
<reference evidence="6" key="2">
    <citation type="submission" date="2021-04" db="EMBL/GenBank/DDBJ databases">
        <authorList>
            <person name="Gilroy R."/>
        </authorList>
    </citation>
    <scope>NUCLEOTIDE SEQUENCE</scope>
    <source>
        <strain evidence="6">ChiBcec1-1093</strain>
    </source>
</reference>
<keyword evidence="3" id="KW-0238">DNA-binding</keyword>
<dbReference type="Gene3D" id="3.40.190.290">
    <property type="match status" value="1"/>
</dbReference>
<dbReference type="Proteomes" id="UP000824101">
    <property type="component" value="Unassembled WGS sequence"/>
</dbReference>
<evidence type="ECO:0000259" key="5">
    <source>
        <dbReference type="PROSITE" id="PS50931"/>
    </source>
</evidence>
<dbReference type="InterPro" id="IPR036388">
    <property type="entry name" value="WH-like_DNA-bd_sf"/>
</dbReference>
<evidence type="ECO:0000313" key="6">
    <source>
        <dbReference type="EMBL" id="HIZ80134.1"/>
    </source>
</evidence>
<reference evidence="6" key="1">
    <citation type="journal article" date="2021" name="PeerJ">
        <title>Extensive microbial diversity within the chicken gut microbiome revealed by metagenomics and culture.</title>
        <authorList>
            <person name="Gilroy R."/>
            <person name="Ravi A."/>
            <person name="Getino M."/>
            <person name="Pursley I."/>
            <person name="Horton D.L."/>
            <person name="Alikhan N.F."/>
            <person name="Baker D."/>
            <person name="Gharbi K."/>
            <person name="Hall N."/>
            <person name="Watson M."/>
            <person name="Adriaenssens E.M."/>
            <person name="Foster-Nyarko E."/>
            <person name="Jarju S."/>
            <person name="Secka A."/>
            <person name="Antonio M."/>
            <person name="Oren A."/>
            <person name="Chaudhuri R.R."/>
            <person name="La Ragione R."/>
            <person name="Hildebrand F."/>
            <person name="Pallen M.J."/>
        </authorList>
    </citation>
    <scope>NUCLEOTIDE SEQUENCE</scope>
    <source>
        <strain evidence="6">ChiBcec1-1093</strain>
    </source>
</reference>
<proteinExistence type="inferred from homology"/>
<evidence type="ECO:0000313" key="7">
    <source>
        <dbReference type="Proteomes" id="UP000824101"/>
    </source>
</evidence>
<dbReference type="SUPFAM" id="SSF46785">
    <property type="entry name" value="Winged helix' DNA-binding domain"/>
    <property type="match status" value="1"/>
</dbReference>
<dbReference type="PRINTS" id="PR00039">
    <property type="entry name" value="HTHLYSR"/>
</dbReference>
<dbReference type="Pfam" id="PF00126">
    <property type="entry name" value="HTH_1"/>
    <property type="match status" value="1"/>
</dbReference>
<name>A0A9D2GI49_9FIRM</name>
<evidence type="ECO:0000256" key="2">
    <source>
        <dbReference type="ARBA" id="ARBA00023015"/>
    </source>
</evidence>
<dbReference type="FunFam" id="1.10.10.10:FF:000001">
    <property type="entry name" value="LysR family transcriptional regulator"/>
    <property type="match status" value="1"/>
</dbReference>
<dbReference type="InterPro" id="IPR005119">
    <property type="entry name" value="LysR_subst-bd"/>
</dbReference>
<keyword evidence="2" id="KW-0805">Transcription regulation</keyword>
<dbReference type="InterPro" id="IPR036390">
    <property type="entry name" value="WH_DNA-bd_sf"/>
</dbReference>
<evidence type="ECO:0000256" key="3">
    <source>
        <dbReference type="ARBA" id="ARBA00023125"/>
    </source>
</evidence>
<dbReference type="AlphaFoldDB" id="A0A9D2GI49"/>
<evidence type="ECO:0000256" key="1">
    <source>
        <dbReference type="ARBA" id="ARBA00009437"/>
    </source>
</evidence>
<comment type="caution">
    <text evidence="6">The sequence shown here is derived from an EMBL/GenBank/DDBJ whole genome shotgun (WGS) entry which is preliminary data.</text>
</comment>
<sequence length="293" mass="32844">MTLRHLKIFVSVFQNRSVTKASRELHLAQPSVSLAIRELEEYYGICLFDRIGRTIAPTEGGKEFYGYAVHIVGLFDEMEKKIRNWDAIGILRVGSSITIGTHILPALVKRFQKQYPYLKVEAVVGSSAAVEEKLIHNEVDIGLVENTPEQPDILAEAFMDDSLCAIAAPDHPLAGRDQVSLTELAGYPLLMREKGSAVRETMDACFSILQLQIRPAWESASSQAIVRGVAEGLGVSVLPFMMVEEALESGLVARVPLENPIRRRLNIVWHKSKYLTENMKIFMEMAREYGREN</sequence>
<dbReference type="Gene3D" id="1.10.10.10">
    <property type="entry name" value="Winged helix-like DNA-binding domain superfamily/Winged helix DNA-binding domain"/>
    <property type="match status" value="1"/>
</dbReference>